<accession>A0A8T0VBY2</accession>
<proteinExistence type="predicted"/>
<evidence type="ECO:0000256" key="1">
    <source>
        <dbReference type="SAM" id="MobiDB-lite"/>
    </source>
</evidence>
<comment type="caution">
    <text evidence="2">The sequence shown here is derived from an EMBL/GenBank/DDBJ whole genome shotgun (WGS) entry which is preliminary data.</text>
</comment>
<dbReference type="Proteomes" id="UP000823388">
    <property type="component" value="Chromosome 2N"/>
</dbReference>
<evidence type="ECO:0000313" key="2">
    <source>
        <dbReference type="EMBL" id="KAG2632288.1"/>
    </source>
</evidence>
<keyword evidence="3" id="KW-1185">Reference proteome</keyword>
<evidence type="ECO:0008006" key="4">
    <source>
        <dbReference type="Google" id="ProtNLM"/>
    </source>
</evidence>
<name>A0A8T0VBY2_PANVG</name>
<organism evidence="2 3">
    <name type="scientific">Panicum virgatum</name>
    <name type="common">Blackwell switchgrass</name>
    <dbReference type="NCBI Taxonomy" id="38727"/>
    <lineage>
        <taxon>Eukaryota</taxon>
        <taxon>Viridiplantae</taxon>
        <taxon>Streptophyta</taxon>
        <taxon>Embryophyta</taxon>
        <taxon>Tracheophyta</taxon>
        <taxon>Spermatophyta</taxon>
        <taxon>Magnoliopsida</taxon>
        <taxon>Liliopsida</taxon>
        <taxon>Poales</taxon>
        <taxon>Poaceae</taxon>
        <taxon>PACMAD clade</taxon>
        <taxon>Panicoideae</taxon>
        <taxon>Panicodae</taxon>
        <taxon>Paniceae</taxon>
        <taxon>Panicinae</taxon>
        <taxon>Panicum</taxon>
        <taxon>Panicum sect. Hiantes</taxon>
    </lineage>
</organism>
<dbReference type="AlphaFoldDB" id="A0A8T0VBY2"/>
<sequence>MREYLEFVYRRSDLPRMEEWKVELFETSVMNAKDDREAFRDRDDDDYSESVREGLRRWRRVAAAQYEAALAAAASGDRARADAEAPLPAPCQVSQL</sequence>
<gene>
    <name evidence="2" type="ORF">PVAP13_2NG085700</name>
</gene>
<protein>
    <recommendedName>
        <fullName evidence="4">Flavin-containing monooxygenase</fullName>
    </recommendedName>
</protein>
<feature type="region of interest" description="Disordered" evidence="1">
    <location>
        <begin position="77"/>
        <end position="96"/>
    </location>
</feature>
<evidence type="ECO:0000313" key="3">
    <source>
        <dbReference type="Proteomes" id="UP000823388"/>
    </source>
</evidence>
<dbReference type="EMBL" id="CM029040">
    <property type="protein sequence ID" value="KAG2632288.1"/>
    <property type="molecule type" value="Genomic_DNA"/>
</dbReference>
<reference evidence="2" key="1">
    <citation type="submission" date="2020-05" db="EMBL/GenBank/DDBJ databases">
        <title>WGS assembly of Panicum virgatum.</title>
        <authorList>
            <person name="Lovell J.T."/>
            <person name="Jenkins J."/>
            <person name="Shu S."/>
            <person name="Juenger T.E."/>
            <person name="Schmutz J."/>
        </authorList>
    </citation>
    <scope>NUCLEOTIDE SEQUENCE</scope>
    <source>
        <strain evidence="2">AP13</strain>
    </source>
</reference>